<accession>A0AAV4HWR5</accession>
<feature type="region of interest" description="Disordered" evidence="1">
    <location>
        <begin position="60"/>
        <end position="79"/>
    </location>
</feature>
<dbReference type="Proteomes" id="UP000762676">
    <property type="component" value="Unassembled WGS sequence"/>
</dbReference>
<evidence type="ECO:0000313" key="3">
    <source>
        <dbReference type="Proteomes" id="UP000762676"/>
    </source>
</evidence>
<feature type="compositionally biased region" description="Pro residues" evidence="1">
    <location>
        <begin position="63"/>
        <end position="73"/>
    </location>
</feature>
<gene>
    <name evidence="2" type="ORF">ElyMa_004601100</name>
</gene>
<sequence length="242" mass="27525">MRGVDAGTDHHLVLAKLRLRLNRHVNVNYGKFSSQPFTRYKQEERTPEEQLVRWKEHFEQPLNRPPPENPPDILPARNDLLINPEPRSKEEIAKATQALESNKAAGPDLIPPEALKADIPTTANILYGLFVNTWEQEQEQLARWKEHFEQLLNRLSPENPPDILPARNDLPIHPEPPSKEETAKTINALKSNKAAGPDLIPPEAPKADIPTTVDILYGVFENICEQEKVPCEWKEGHLIKLP</sequence>
<name>A0AAV4HWR5_9GAST</name>
<keyword evidence="3" id="KW-1185">Reference proteome</keyword>
<protein>
    <submittedName>
        <fullName evidence="2">Uncharacterized protein</fullName>
    </submittedName>
</protein>
<dbReference type="AlphaFoldDB" id="A0AAV4HWR5"/>
<dbReference type="EMBL" id="BMAT01009228">
    <property type="protein sequence ID" value="GFS02190.1"/>
    <property type="molecule type" value="Genomic_DNA"/>
</dbReference>
<evidence type="ECO:0000313" key="2">
    <source>
        <dbReference type="EMBL" id="GFS02190.1"/>
    </source>
</evidence>
<organism evidence="2 3">
    <name type="scientific">Elysia marginata</name>
    <dbReference type="NCBI Taxonomy" id="1093978"/>
    <lineage>
        <taxon>Eukaryota</taxon>
        <taxon>Metazoa</taxon>
        <taxon>Spiralia</taxon>
        <taxon>Lophotrochozoa</taxon>
        <taxon>Mollusca</taxon>
        <taxon>Gastropoda</taxon>
        <taxon>Heterobranchia</taxon>
        <taxon>Euthyneura</taxon>
        <taxon>Panpulmonata</taxon>
        <taxon>Sacoglossa</taxon>
        <taxon>Placobranchoidea</taxon>
        <taxon>Plakobranchidae</taxon>
        <taxon>Elysia</taxon>
    </lineage>
</organism>
<comment type="caution">
    <text evidence="2">The sequence shown here is derived from an EMBL/GenBank/DDBJ whole genome shotgun (WGS) entry which is preliminary data.</text>
</comment>
<evidence type="ECO:0000256" key="1">
    <source>
        <dbReference type="SAM" id="MobiDB-lite"/>
    </source>
</evidence>
<reference evidence="2 3" key="1">
    <citation type="journal article" date="2021" name="Elife">
        <title>Chloroplast acquisition without the gene transfer in kleptoplastic sea slugs, Plakobranchus ocellatus.</title>
        <authorList>
            <person name="Maeda T."/>
            <person name="Takahashi S."/>
            <person name="Yoshida T."/>
            <person name="Shimamura S."/>
            <person name="Takaki Y."/>
            <person name="Nagai Y."/>
            <person name="Toyoda A."/>
            <person name="Suzuki Y."/>
            <person name="Arimoto A."/>
            <person name="Ishii H."/>
            <person name="Satoh N."/>
            <person name="Nishiyama T."/>
            <person name="Hasebe M."/>
            <person name="Maruyama T."/>
            <person name="Minagawa J."/>
            <person name="Obokata J."/>
            <person name="Shigenobu S."/>
        </authorList>
    </citation>
    <scope>NUCLEOTIDE SEQUENCE [LARGE SCALE GENOMIC DNA]</scope>
</reference>
<proteinExistence type="predicted"/>